<dbReference type="GO" id="GO:0005506">
    <property type="term" value="F:iron ion binding"/>
    <property type="evidence" value="ECO:0007669"/>
    <property type="project" value="InterPro"/>
</dbReference>
<dbReference type="PANTHER" id="PTHR24300:SF414">
    <property type="entry name" value="CYTOCHROME P450 FAMILY"/>
    <property type="match status" value="1"/>
</dbReference>
<proteinExistence type="inferred from homology"/>
<keyword evidence="8" id="KW-0256">Endoplasmic reticulum</keyword>
<evidence type="ECO:0000256" key="12">
    <source>
        <dbReference type="ARBA" id="ARBA00023033"/>
    </source>
</evidence>
<dbReference type="AlphaFoldDB" id="A0A4Y2GCW2"/>
<organism evidence="16 17">
    <name type="scientific">Araneus ventricosus</name>
    <name type="common">Orbweaver spider</name>
    <name type="synonym">Epeira ventricosa</name>
    <dbReference type="NCBI Taxonomy" id="182803"/>
    <lineage>
        <taxon>Eukaryota</taxon>
        <taxon>Metazoa</taxon>
        <taxon>Ecdysozoa</taxon>
        <taxon>Arthropoda</taxon>
        <taxon>Chelicerata</taxon>
        <taxon>Arachnida</taxon>
        <taxon>Araneae</taxon>
        <taxon>Araneomorphae</taxon>
        <taxon>Entelegynae</taxon>
        <taxon>Araneoidea</taxon>
        <taxon>Araneidae</taxon>
        <taxon>Araneus</taxon>
    </lineage>
</organism>
<gene>
    <name evidence="16" type="primary">CYP2J1_4</name>
    <name evidence="16" type="ORF">AVEN_205126_1</name>
</gene>
<keyword evidence="6 14" id="KW-0349">Heme</keyword>
<comment type="subcellular location">
    <subcellularLocation>
        <location evidence="4">Endoplasmic reticulum membrane</location>
        <topology evidence="4">Peripheral membrane protein</topology>
    </subcellularLocation>
    <subcellularLocation>
        <location evidence="3">Microsome membrane</location>
        <topology evidence="3">Peripheral membrane protein</topology>
    </subcellularLocation>
</comment>
<dbReference type="SUPFAM" id="SSF48264">
    <property type="entry name" value="Cytochrome P450"/>
    <property type="match status" value="1"/>
</dbReference>
<keyword evidence="10 15" id="KW-0560">Oxidoreductase</keyword>
<dbReference type="PRINTS" id="PR00385">
    <property type="entry name" value="P450"/>
</dbReference>
<keyword evidence="7 14" id="KW-0479">Metal-binding</keyword>
<evidence type="ECO:0000256" key="1">
    <source>
        <dbReference type="ARBA" id="ARBA00001971"/>
    </source>
</evidence>
<keyword evidence="17" id="KW-1185">Reference proteome</keyword>
<evidence type="ECO:0000256" key="14">
    <source>
        <dbReference type="PIRSR" id="PIRSR602401-1"/>
    </source>
</evidence>
<dbReference type="InterPro" id="IPR036396">
    <property type="entry name" value="Cyt_P450_sf"/>
</dbReference>
<evidence type="ECO:0000256" key="4">
    <source>
        <dbReference type="ARBA" id="ARBA00004406"/>
    </source>
</evidence>
<evidence type="ECO:0000256" key="5">
    <source>
        <dbReference type="ARBA" id="ARBA00010617"/>
    </source>
</evidence>
<comment type="similarity">
    <text evidence="5 15">Belongs to the cytochrome P450 family.</text>
</comment>
<evidence type="ECO:0000313" key="17">
    <source>
        <dbReference type="Proteomes" id="UP000499080"/>
    </source>
</evidence>
<evidence type="ECO:0000256" key="11">
    <source>
        <dbReference type="ARBA" id="ARBA00023004"/>
    </source>
</evidence>
<evidence type="ECO:0000313" key="16">
    <source>
        <dbReference type="EMBL" id="GBM51433.1"/>
    </source>
</evidence>
<keyword evidence="13" id="KW-0472">Membrane</keyword>
<evidence type="ECO:0000256" key="10">
    <source>
        <dbReference type="ARBA" id="ARBA00023002"/>
    </source>
</evidence>
<dbReference type="EMBL" id="BGPR01001336">
    <property type="protein sequence ID" value="GBM51433.1"/>
    <property type="molecule type" value="Genomic_DNA"/>
</dbReference>
<evidence type="ECO:0000256" key="3">
    <source>
        <dbReference type="ARBA" id="ARBA00004174"/>
    </source>
</evidence>
<keyword evidence="9" id="KW-0492">Microsome</keyword>
<dbReference type="GO" id="GO:0006082">
    <property type="term" value="P:organic acid metabolic process"/>
    <property type="evidence" value="ECO:0007669"/>
    <property type="project" value="TreeGrafter"/>
</dbReference>
<dbReference type="Gene3D" id="1.10.630.10">
    <property type="entry name" value="Cytochrome P450"/>
    <property type="match status" value="1"/>
</dbReference>
<evidence type="ECO:0000256" key="2">
    <source>
        <dbReference type="ARBA" id="ARBA00003690"/>
    </source>
</evidence>
<evidence type="ECO:0000256" key="9">
    <source>
        <dbReference type="ARBA" id="ARBA00022848"/>
    </source>
</evidence>
<dbReference type="PRINTS" id="PR00463">
    <property type="entry name" value="EP450I"/>
</dbReference>
<dbReference type="GO" id="GO:0016712">
    <property type="term" value="F:oxidoreductase activity, acting on paired donors, with incorporation or reduction of molecular oxygen, reduced flavin or flavoprotein as one donor, and incorporation of one atom of oxygen"/>
    <property type="evidence" value="ECO:0007669"/>
    <property type="project" value="TreeGrafter"/>
</dbReference>
<dbReference type="FunFam" id="1.10.630.10:FF:000238">
    <property type="entry name" value="Cytochrome P450 2A6"/>
    <property type="match status" value="1"/>
</dbReference>
<evidence type="ECO:0000256" key="7">
    <source>
        <dbReference type="ARBA" id="ARBA00022723"/>
    </source>
</evidence>
<evidence type="ECO:0000256" key="6">
    <source>
        <dbReference type="ARBA" id="ARBA00022617"/>
    </source>
</evidence>
<comment type="function">
    <text evidence="2">May be involved in the metabolism of insect hormones and in the breakdown of synthetic insecticides.</text>
</comment>
<dbReference type="GO" id="GO:0020037">
    <property type="term" value="F:heme binding"/>
    <property type="evidence" value="ECO:0007669"/>
    <property type="project" value="InterPro"/>
</dbReference>
<comment type="caution">
    <text evidence="16">The sequence shown here is derived from an EMBL/GenBank/DDBJ whole genome shotgun (WGS) entry which is preliminary data.</text>
</comment>
<sequence length="493" mass="56487">MGIPVLKGTIRRKKIMPGEKAADELLTLDQELKMSMLECIDRFQQDMDTRCEGQYIGTSSTLPAYPKHFYFGPQLIISVTDSELAKEILNHPLALARPPHAFDFVYAKGGFIGLNGEEWQEQRRFAVSTMRNLGLGKGLWESMIQRDALEFANEMKQAGGQPVLFIEPIALSQISNSLSLLFGRPLDRERDKQDVITIRNFSKLQAEQGSSTSIQITLPWLTKIVEFFNLFNFQMFIKELRKMEAIFEREVTRRLQSEEELTKDDFIGCYLQEMQERDKFGKPHSFTVANLRGNLLILFLSGQDSTIASLSWLMLLMAKYKDVQKKVCDEIDNVIGRDGVVSYNDRAKLPYTTAVQNEMMRWIAINPIFAPRYVMDSFELAGYTIPKGSNILCNSWAMLHDPRYFDDPMAFKPERFLSEDGSKVINLKGYGPFSFGKRNCPGEGVAMMTMYIYFATIMQKFSIKMPNEDEPDLTYKYSAGVLPVPQEICFIER</sequence>
<dbReference type="GO" id="GO:0006805">
    <property type="term" value="P:xenobiotic metabolic process"/>
    <property type="evidence" value="ECO:0007669"/>
    <property type="project" value="TreeGrafter"/>
</dbReference>
<protein>
    <submittedName>
        <fullName evidence="16">Cytochrome P450 2J1</fullName>
    </submittedName>
</protein>
<keyword evidence="11 14" id="KW-0408">Iron</keyword>
<comment type="cofactor">
    <cofactor evidence="1 14">
        <name>heme</name>
        <dbReference type="ChEBI" id="CHEBI:30413"/>
    </cofactor>
</comment>
<dbReference type="PANTHER" id="PTHR24300">
    <property type="entry name" value="CYTOCHROME P450 508A4-RELATED"/>
    <property type="match status" value="1"/>
</dbReference>
<dbReference type="Proteomes" id="UP000499080">
    <property type="component" value="Unassembled WGS sequence"/>
</dbReference>
<keyword evidence="12 15" id="KW-0503">Monooxygenase</keyword>
<dbReference type="OrthoDB" id="6412794at2759"/>
<dbReference type="Pfam" id="PF00067">
    <property type="entry name" value="p450"/>
    <property type="match status" value="1"/>
</dbReference>
<name>A0A4Y2GCW2_ARAVE</name>
<dbReference type="InterPro" id="IPR001128">
    <property type="entry name" value="Cyt_P450"/>
</dbReference>
<evidence type="ECO:0000256" key="8">
    <source>
        <dbReference type="ARBA" id="ARBA00022824"/>
    </source>
</evidence>
<dbReference type="GO" id="GO:0005789">
    <property type="term" value="C:endoplasmic reticulum membrane"/>
    <property type="evidence" value="ECO:0007669"/>
    <property type="project" value="UniProtKB-SubCell"/>
</dbReference>
<reference evidence="16 17" key="1">
    <citation type="journal article" date="2019" name="Sci. Rep.">
        <title>Orb-weaving spider Araneus ventricosus genome elucidates the spidroin gene catalogue.</title>
        <authorList>
            <person name="Kono N."/>
            <person name="Nakamura H."/>
            <person name="Ohtoshi R."/>
            <person name="Moran D.A.P."/>
            <person name="Shinohara A."/>
            <person name="Yoshida Y."/>
            <person name="Fujiwara M."/>
            <person name="Mori M."/>
            <person name="Tomita M."/>
            <person name="Arakawa K."/>
        </authorList>
    </citation>
    <scope>NUCLEOTIDE SEQUENCE [LARGE SCALE GENOMIC DNA]</scope>
</reference>
<dbReference type="InterPro" id="IPR050182">
    <property type="entry name" value="Cytochrome_P450_fam2"/>
</dbReference>
<feature type="binding site" description="axial binding residue" evidence="14">
    <location>
        <position position="440"/>
    </location>
    <ligand>
        <name>heme</name>
        <dbReference type="ChEBI" id="CHEBI:30413"/>
    </ligand>
    <ligandPart>
        <name>Fe</name>
        <dbReference type="ChEBI" id="CHEBI:18248"/>
    </ligandPart>
</feature>
<evidence type="ECO:0000256" key="13">
    <source>
        <dbReference type="ARBA" id="ARBA00023136"/>
    </source>
</evidence>
<dbReference type="PROSITE" id="PS00086">
    <property type="entry name" value="CYTOCHROME_P450"/>
    <property type="match status" value="1"/>
</dbReference>
<dbReference type="InterPro" id="IPR002401">
    <property type="entry name" value="Cyt_P450_E_grp-I"/>
</dbReference>
<accession>A0A4Y2GCW2</accession>
<evidence type="ECO:0000256" key="15">
    <source>
        <dbReference type="RuleBase" id="RU000461"/>
    </source>
</evidence>
<dbReference type="InterPro" id="IPR017972">
    <property type="entry name" value="Cyt_P450_CS"/>
</dbReference>